<evidence type="ECO:0000313" key="2">
    <source>
        <dbReference type="EMBL" id="KAH1129754.1"/>
    </source>
</evidence>
<accession>A0A9D4ALU0</accession>
<dbReference type="EMBL" id="JAIQCV010000001">
    <property type="protein sequence ID" value="KAH1129754.1"/>
    <property type="molecule type" value="Genomic_DNA"/>
</dbReference>
<gene>
    <name evidence="2" type="ORF">J1N35_001132</name>
</gene>
<dbReference type="AlphaFoldDB" id="A0A9D4ALU0"/>
<name>A0A9D4ALU0_9ROSI</name>
<organism evidence="2 3">
    <name type="scientific">Gossypium stocksii</name>
    <dbReference type="NCBI Taxonomy" id="47602"/>
    <lineage>
        <taxon>Eukaryota</taxon>
        <taxon>Viridiplantae</taxon>
        <taxon>Streptophyta</taxon>
        <taxon>Embryophyta</taxon>
        <taxon>Tracheophyta</taxon>
        <taxon>Spermatophyta</taxon>
        <taxon>Magnoliopsida</taxon>
        <taxon>eudicotyledons</taxon>
        <taxon>Gunneridae</taxon>
        <taxon>Pentapetalae</taxon>
        <taxon>rosids</taxon>
        <taxon>malvids</taxon>
        <taxon>Malvales</taxon>
        <taxon>Malvaceae</taxon>
        <taxon>Malvoideae</taxon>
        <taxon>Gossypium</taxon>
    </lineage>
</organism>
<evidence type="ECO:0000313" key="3">
    <source>
        <dbReference type="Proteomes" id="UP000828251"/>
    </source>
</evidence>
<protein>
    <submittedName>
        <fullName evidence="2">Uncharacterized protein</fullName>
    </submittedName>
</protein>
<evidence type="ECO:0000256" key="1">
    <source>
        <dbReference type="SAM" id="MobiDB-lite"/>
    </source>
</evidence>
<reference evidence="2 3" key="1">
    <citation type="journal article" date="2021" name="Plant Biotechnol. J.">
        <title>Multi-omics assisted identification of the key and species-specific regulatory components of drought-tolerant mechanisms in Gossypium stocksii.</title>
        <authorList>
            <person name="Yu D."/>
            <person name="Ke L."/>
            <person name="Zhang D."/>
            <person name="Wu Y."/>
            <person name="Sun Y."/>
            <person name="Mei J."/>
            <person name="Sun J."/>
            <person name="Sun Y."/>
        </authorList>
    </citation>
    <scope>NUCLEOTIDE SEQUENCE [LARGE SCALE GENOMIC DNA]</scope>
    <source>
        <strain evidence="3">cv. E1</strain>
        <tissue evidence="2">Leaf</tissue>
    </source>
</reference>
<sequence length="125" mass="13179">MYVAKVKGLCALLETSGMPVSEAEQTQVILSGLSFEYEGIVSTEVPIVVNLVEGSSLSSEGTGVRGGQPPARSRGRSFQPLHVSQRTPGSPVANFTAVDGSVSSATRDVPWHTKSRAYVIDVDNS</sequence>
<dbReference type="Proteomes" id="UP000828251">
    <property type="component" value="Unassembled WGS sequence"/>
</dbReference>
<comment type="caution">
    <text evidence="2">The sequence shown here is derived from an EMBL/GenBank/DDBJ whole genome shotgun (WGS) entry which is preliminary data.</text>
</comment>
<proteinExistence type="predicted"/>
<feature type="region of interest" description="Disordered" evidence="1">
    <location>
        <begin position="57"/>
        <end position="95"/>
    </location>
</feature>
<keyword evidence="3" id="KW-1185">Reference proteome</keyword>